<dbReference type="SUPFAM" id="SSF48452">
    <property type="entry name" value="TPR-like"/>
    <property type="match status" value="1"/>
</dbReference>
<reference evidence="1 2" key="1">
    <citation type="submission" date="2017-08" db="EMBL/GenBank/DDBJ databases">
        <title>Fine stratification of microbial communities through a metagenomic profile of the photic zone.</title>
        <authorList>
            <person name="Haro-Moreno J.M."/>
            <person name="Lopez-Perez M."/>
            <person name="De La Torre J."/>
            <person name="Picazo A."/>
            <person name="Camacho A."/>
            <person name="Rodriguez-Valera F."/>
        </authorList>
    </citation>
    <scope>NUCLEOTIDE SEQUENCE [LARGE SCALE GENOMIC DNA]</scope>
    <source>
        <strain evidence="1">MED-G28</strain>
    </source>
</reference>
<evidence type="ECO:0008006" key="3">
    <source>
        <dbReference type="Google" id="ProtNLM"/>
    </source>
</evidence>
<organism evidence="1 2">
    <name type="scientific">OM182 bacterium MED-G28</name>
    <dbReference type="NCBI Taxonomy" id="1986256"/>
    <lineage>
        <taxon>Bacteria</taxon>
        <taxon>Pseudomonadati</taxon>
        <taxon>Pseudomonadota</taxon>
        <taxon>Gammaproteobacteria</taxon>
        <taxon>OMG group</taxon>
        <taxon>OM182 clade</taxon>
    </lineage>
</organism>
<name>A0A2A5W905_9GAMM</name>
<dbReference type="AlphaFoldDB" id="A0A2A5W905"/>
<sequence>MFYIGAPFRRMKLFQILCLSFSSLLFFFLSEPNIFAQDDSLPGLEAIEIPEARLPLCFGFSDIEIRNALAICDALELDENVKARELSEQWIRAEPESPAAQFALAEVLFNVEGNLPRALFHLNRAEEFTNYNSLEEAYNSGNVQWHYLTLSQLSYVHQLMGNQLESLEYLDKISQVYGQDMESFRGWPLIKLKQYDAARESANLVLENSINDRERARAWNTLCAAELASLAPIESMSACDRAIEEDENITDSANDYDTVYLTNASEVALSLLQMEQAEEYIDRATRYLNPRSVADPWIYKLFLTLNQGRFDDARSALDRMLVWREQQEPIVSVMNRAEHFLVSASFLLVAGYAEDAANLTQTALNQPDRNGSYSADDAQKDSFAALLNMMANRAEYQIQLESISTLDFGDSIAPRIKANSLRLRAWRAERRAASLFANFEVLQNRLRPYAPLDVHIPEWVEPEIVQLIGSGVMKNILDQALANGAFQLNEGYYYSYLAEIAAVENNIELVIEAGRHALTQLPQQEVLLRARVAARMADANWRKNSYSDALPFYEIAYQQDPSIFRRLALEIPVSIIGDNSQFANQAADLLSRSPRFNEDSNGIPLEIESNPNLSICLKSRTGSVLSCYTSAAAENQGSKWNAPELIRLFHSDTFGLGFDISKVQRSILLGSSVILSSQTNSNLRNSRDAFMVR</sequence>
<evidence type="ECO:0000313" key="1">
    <source>
        <dbReference type="EMBL" id="PDH33005.1"/>
    </source>
</evidence>
<protein>
    <recommendedName>
        <fullName evidence="3">Tetratricopeptide repeat protein</fullName>
    </recommendedName>
</protein>
<evidence type="ECO:0000313" key="2">
    <source>
        <dbReference type="Proteomes" id="UP000219329"/>
    </source>
</evidence>
<dbReference type="Proteomes" id="UP000219329">
    <property type="component" value="Unassembled WGS sequence"/>
</dbReference>
<dbReference type="EMBL" id="NTJZ01000011">
    <property type="protein sequence ID" value="PDH33005.1"/>
    <property type="molecule type" value="Genomic_DNA"/>
</dbReference>
<proteinExistence type="predicted"/>
<dbReference type="Gene3D" id="1.25.40.10">
    <property type="entry name" value="Tetratricopeptide repeat domain"/>
    <property type="match status" value="2"/>
</dbReference>
<accession>A0A2A5W905</accession>
<comment type="caution">
    <text evidence="1">The sequence shown here is derived from an EMBL/GenBank/DDBJ whole genome shotgun (WGS) entry which is preliminary data.</text>
</comment>
<dbReference type="SUPFAM" id="SSF81901">
    <property type="entry name" value="HCP-like"/>
    <property type="match status" value="1"/>
</dbReference>
<gene>
    <name evidence="1" type="ORF">CNF02_09855</name>
</gene>
<dbReference type="InterPro" id="IPR011990">
    <property type="entry name" value="TPR-like_helical_dom_sf"/>
</dbReference>